<evidence type="ECO:0000256" key="1">
    <source>
        <dbReference type="SAM" id="MobiDB-lite"/>
    </source>
</evidence>
<dbReference type="AlphaFoldDB" id="A0A3P7MX85"/>
<reference evidence="2 3" key="1">
    <citation type="submission" date="2018-11" db="EMBL/GenBank/DDBJ databases">
        <authorList>
            <consortium name="Pathogen Informatics"/>
        </authorList>
    </citation>
    <scope>NUCLEOTIDE SEQUENCE [LARGE SCALE GENOMIC DNA]</scope>
</reference>
<sequence length="214" mass="24128">MIESNSAFLSRTCMRNDLMSLGVLKGIALVTGTKHTLLGREVRRLMECENRDRVIQEPPKETLDRRSPIDLLFEWFDNSENSSEVLRKYQLLHMLAENPRMPSTKWECLMSSISKILEAKSVVMRRGRSDAKKETNSSLRRPYPDILNVSAEDTVSPRDCTQQISSASTSPAPSDPGEEKPNVIAASPKRNSLESDSLVLMTNAPLPKMKVRPR</sequence>
<feature type="compositionally biased region" description="Low complexity" evidence="1">
    <location>
        <begin position="161"/>
        <end position="172"/>
    </location>
</feature>
<dbReference type="Proteomes" id="UP000271889">
    <property type="component" value="Unassembled WGS sequence"/>
</dbReference>
<keyword evidence="3" id="KW-1185">Reference proteome</keyword>
<accession>A0A3P7MX85</accession>
<organism evidence="2 3">
    <name type="scientific">Cylicostephanus goldi</name>
    <name type="common">Nematode worm</name>
    <dbReference type="NCBI Taxonomy" id="71465"/>
    <lineage>
        <taxon>Eukaryota</taxon>
        <taxon>Metazoa</taxon>
        <taxon>Ecdysozoa</taxon>
        <taxon>Nematoda</taxon>
        <taxon>Chromadorea</taxon>
        <taxon>Rhabditida</taxon>
        <taxon>Rhabditina</taxon>
        <taxon>Rhabditomorpha</taxon>
        <taxon>Strongyloidea</taxon>
        <taxon>Strongylidae</taxon>
        <taxon>Cylicostephanus</taxon>
    </lineage>
</organism>
<dbReference type="EMBL" id="UYRV01107032">
    <property type="protein sequence ID" value="VDN22991.1"/>
    <property type="molecule type" value="Genomic_DNA"/>
</dbReference>
<evidence type="ECO:0000313" key="2">
    <source>
        <dbReference type="EMBL" id="VDN22991.1"/>
    </source>
</evidence>
<name>A0A3P7MX85_CYLGO</name>
<gene>
    <name evidence="2" type="ORF">CGOC_LOCUS9460</name>
</gene>
<proteinExistence type="predicted"/>
<protein>
    <submittedName>
        <fullName evidence="2">Uncharacterized protein</fullName>
    </submittedName>
</protein>
<evidence type="ECO:0000313" key="3">
    <source>
        <dbReference type="Proteomes" id="UP000271889"/>
    </source>
</evidence>
<feature type="region of interest" description="Disordered" evidence="1">
    <location>
        <begin position="125"/>
        <end position="214"/>
    </location>
</feature>
<dbReference type="OrthoDB" id="10387699at2759"/>